<evidence type="ECO:0000256" key="1">
    <source>
        <dbReference type="SAM" id="MobiDB-lite"/>
    </source>
</evidence>
<dbReference type="AlphaFoldDB" id="A0A378SJ70"/>
<keyword evidence="2" id="KW-0812">Transmembrane</keyword>
<dbReference type="EMBL" id="UGQM01000001">
    <property type="protein sequence ID" value="STZ42743.1"/>
    <property type="molecule type" value="Genomic_DNA"/>
</dbReference>
<gene>
    <name evidence="3" type="ORF">NCTC10742_01957</name>
</gene>
<name>A0A378SJ70_9MYCO</name>
<feature type="region of interest" description="Disordered" evidence="1">
    <location>
        <begin position="263"/>
        <end position="297"/>
    </location>
</feature>
<feature type="transmembrane region" description="Helical" evidence="2">
    <location>
        <begin position="168"/>
        <end position="189"/>
    </location>
</feature>
<proteinExistence type="predicted"/>
<keyword evidence="2" id="KW-1133">Transmembrane helix</keyword>
<sequence>MGRMSDEVMRHELSLMWQQIFTWASWGIVAVMLVIAVRMGLRQRTPFYLFAILAAGVAAYAEPLYDVAFDLWFYDAHADGSPGAGWSHFSAFVVVQPNWTHSGYIILYAAACLYAGRWIYDGRLSRRGLFTIWGAEIAASCVFEMVGTGTNVYTYYGPYVGRIWNYPIVIGVLEGTQVVLFTVVAVLVWRKVSTNWGLLSLFIVFPMTFFAANFGLGFPVIIALHLDNGLATPTLIGLATVTAIALCAIVVNGLTRFLPDAPPSAVRSGDDAEDRAGGLGQQRPQAIFGQAGVVKQR</sequence>
<evidence type="ECO:0000256" key="2">
    <source>
        <dbReference type="SAM" id="Phobius"/>
    </source>
</evidence>
<feature type="transmembrane region" description="Helical" evidence="2">
    <location>
        <begin position="47"/>
        <end position="65"/>
    </location>
</feature>
<keyword evidence="2" id="KW-0472">Membrane</keyword>
<dbReference type="Proteomes" id="UP000254291">
    <property type="component" value="Unassembled WGS sequence"/>
</dbReference>
<evidence type="ECO:0000313" key="3">
    <source>
        <dbReference type="EMBL" id="STZ42743.1"/>
    </source>
</evidence>
<feature type="transmembrane region" description="Helical" evidence="2">
    <location>
        <begin position="230"/>
        <end position="251"/>
    </location>
</feature>
<evidence type="ECO:0000313" key="4">
    <source>
        <dbReference type="Proteomes" id="UP000254291"/>
    </source>
</evidence>
<reference evidence="3 4" key="1">
    <citation type="submission" date="2018-06" db="EMBL/GenBank/DDBJ databases">
        <authorList>
            <consortium name="Pathogen Informatics"/>
            <person name="Doyle S."/>
        </authorList>
    </citation>
    <scope>NUCLEOTIDE SEQUENCE [LARGE SCALE GENOMIC DNA]</scope>
    <source>
        <strain evidence="3 4">NCTC10742</strain>
    </source>
</reference>
<feature type="transmembrane region" description="Helical" evidence="2">
    <location>
        <begin position="132"/>
        <end position="156"/>
    </location>
</feature>
<accession>A0A378SJ70</accession>
<dbReference type="RefSeq" id="WP_115327085.1">
    <property type="nucleotide sequence ID" value="NZ_JACKST010000014.1"/>
</dbReference>
<feature type="transmembrane region" description="Helical" evidence="2">
    <location>
        <begin position="102"/>
        <end position="120"/>
    </location>
</feature>
<feature type="transmembrane region" description="Helical" evidence="2">
    <location>
        <begin position="201"/>
        <end position="224"/>
    </location>
</feature>
<protein>
    <submittedName>
        <fullName evidence="3">Uncharacterized protein</fullName>
    </submittedName>
</protein>
<feature type="transmembrane region" description="Helical" evidence="2">
    <location>
        <begin position="20"/>
        <end position="40"/>
    </location>
</feature>
<organism evidence="3 4">
    <name type="scientific">Mycolicibacterium gilvum</name>
    <dbReference type="NCBI Taxonomy" id="1804"/>
    <lineage>
        <taxon>Bacteria</taxon>
        <taxon>Bacillati</taxon>
        <taxon>Actinomycetota</taxon>
        <taxon>Actinomycetes</taxon>
        <taxon>Mycobacteriales</taxon>
        <taxon>Mycobacteriaceae</taxon>
        <taxon>Mycolicibacterium</taxon>
    </lineage>
</organism>